<proteinExistence type="predicted"/>
<dbReference type="RefSeq" id="YP_010739574.1">
    <property type="nucleotide sequence ID" value="NC_073042.1"/>
</dbReference>
<dbReference type="InterPro" id="IPR010982">
    <property type="entry name" value="Lambda_DNA-bd_dom_sf"/>
</dbReference>
<dbReference type="EMBL" id="KY963371">
    <property type="protein sequence ID" value="ARW58556.1"/>
    <property type="molecule type" value="Genomic_DNA"/>
</dbReference>
<dbReference type="GeneID" id="79586965"/>
<dbReference type="Pfam" id="PF13443">
    <property type="entry name" value="HTH_26"/>
    <property type="match status" value="1"/>
</dbReference>
<dbReference type="Proteomes" id="UP000223221">
    <property type="component" value="Segment"/>
</dbReference>
<dbReference type="InterPro" id="IPR001387">
    <property type="entry name" value="Cro/C1-type_HTH"/>
</dbReference>
<sequence length="78" mass="8653">MKFTLGNSLDELGITKNKLSTESQVRYNTISDLVNGNANAVRFDSLEAIIDALNSIASEKGIDKIYKIDDVIQYIKKS</sequence>
<reference evidence="2 3" key="1">
    <citation type="submission" date="2017-04" db="EMBL/GenBank/DDBJ databases">
        <title>Bacillus anthracis phage Complete Genome.</title>
        <authorList>
            <person name="Alkalay S."/>
            <person name="Coppenhagen-Glazer S."/>
            <person name="Hazan R."/>
        </authorList>
    </citation>
    <scope>NUCLEOTIDE SEQUENCE [LARGE SCALE GENOMIC DNA]</scope>
</reference>
<organism evidence="2 3">
    <name type="scientific">Bacillus phage Carmel_SA</name>
    <dbReference type="NCBI Taxonomy" id="1983578"/>
    <lineage>
        <taxon>Viruses</taxon>
        <taxon>Duplodnaviria</taxon>
        <taxon>Heunggongvirae</taxon>
        <taxon>Uroviricota</taxon>
        <taxon>Caudoviricetes</taxon>
        <taxon>Wbetavirus</taxon>
        <taxon>Wbetavirus carmel</taxon>
    </lineage>
</organism>
<accession>A0A288WFZ7</accession>
<name>A0A288WFZ7_9CAUD</name>
<dbReference type="GO" id="GO:0003677">
    <property type="term" value="F:DNA binding"/>
    <property type="evidence" value="ECO:0007669"/>
    <property type="project" value="InterPro"/>
</dbReference>
<dbReference type="SUPFAM" id="SSF47413">
    <property type="entry name" value="lambda repressor-like DNA-binding domains"/>
    <property type="match status" value="1"/>
</dbReference>
<keyword evidence="3" id="KW-1185">Reference proteome</keyword>
<evidence type="ECO:0000313" key="2">
    <source>
        <dbReference type="EMBL" id="ARW58556.1"/>
    </source>
</evidence>
<evidence type="ECO:0000259" key="1">
    <source>
        <dbReference type="Pfam" id="PF13443"/>
    </source>
</evidence>
<dbReference type="Gene3D" id="1.10.260.40">
    <property type="entry name" value="lambda repressor-like DNA-binding domains"/>
    <property type="match status" value="1"/>
</dbReference>
<protein>
    <recommendedName>
        <fullName evidence="1">HTH cro/C1-type domain-containing protein</fullName>
    </recommendedName>
</protein>
<dbReference type="KEGG" id="vg:79586965"/>
<feature type="domain" description="HTH cro/C1-type" evidence="1">
    <location>
        <begin position="8"/>
        <end position="54"/>
    </location>
</feature>
<evidence type="ECO:0000313" key="3">
    <source>
        <dbReference type="Proteomes" id="UP000223221"/>
    </source>
</evidence>